<dbReference type="OrthoDB" id="10376005at2759"/>
<organism evidence="1 2">
    <name type="scientific">Ambispora leptoticha</name>
    <dbReference type="NCBI Taxonomy" id="144679"/>
    <lineage>
        <taxon>Eukaryota</taxon>
        <taxon>Fungi</taxon>
        <taxon>Fungi incertae sedis</taxon>
        <taxon>Mucoromycota</taxon>
        <taxon>Glomeromycotina</taxon>
        <taxon>Glomeromycetes</taxon>
        <taxon>Archaeosporales</taxon>
        <taxon>Ambisporaceae</taxon>
        <taxon>Ambispora</taxon>
    </lineage>
</organism>
<sequence length="228" mass="26900">MSDENDEIDRLANMVDDLLEKLSKYNDFLILSKQQPQIPNIQIEYRDSTFTTSVKLFTTIKRRLGISKTPDPPPEASHKVQMKLYRRYLRRRYVHHFGSFEAFFVAYITKLEQKYTKSLPRSRTRPLPIPATVGRPQAEVIEYFNTYSFNIVKVDAFYWSVGVLMDHLCVRKGGKGFIQGIERMQSRAVDFLRQYDRVMLLAPHGVVRVNLLPLEKRESLQRKRKRKK</sequence>
<dbReference type="Proteomes" id="UP000789508">
    <property type="component" value="Unassembled WGS sequence"/>
</dbReference>
<protein>
    <submittedName>
        <fullName evidence="1">14330_t:CDS:1</fullName>
    </submittedName>
</protein>
<comment type="caution">
    <text evidence="1">The sequence shown here is derived from an EMBL/GenBank/DDBJ whole genome shotgun (WGS) entry which is preliminary data.</text>
</comment>
<keyword evidence="2" id="KW-1185">Reference proteome</keyword>
<evidence type="ECO:0000313" key="1">
    <source>
        <dbReference type="EMBL" id="CAG8556109.1"/>
    </source>
</evidence>
<name>A0A9N9BA01_9GLOM</name>
<dbReference type="AlphaFoldDB" id="A0A9N9BA01"/>
<reference evidence="1" key="1">
    <citation type="submission" date="2021-06" db="EMBL/GenBank/DDBJ databases">
        <authorList>
            <person name="Kallberg Y."/>
            <person name="Tangrot J."/>
            <person name="Rosling A."/>
        </authorList>
    </citation>
    <scope>NUCLEOTIDE SEQUENCE</scope>
    <source>
        <strain evidence="1">FL130A</strain>
    </source>
</reference>
<proteinExistence type="predicted"/>
<dbReference type="EMBL" id="CAJVPS010001969">
    <property type="protein sequence ID" value="CAG8556109.1"/>
    <property type="molecule type" value="Genomic_DNA"/>
</dbReference>
<evidence type="ECO:0000313" key="2">
    <source>
        <dbReference type="Proteomes" id="UP000789508"/>
    </source>
</evidence>
<accession>A0A9N9BA01</accession>
<gene>
    <name evidence="1" type="ORF">ALEPTO_LOCUS6117</name>
</gene>